<evidence type="ECO:0000313" key="2">
    <source>
        <dbReference type="Proteomes" id="UP000278962"/>
    </source>
</evidence>
<comment type="caution">
    <text evidence="1">The sequence shown here is derived from an EMBL/GenBank/DDBJ whole genome shotgun (WGS) entry which is preliminary data.</text>
</comment>
<dbReference type="InterPro" id="IPR032710">
    <property type="entry name" value="NTF2-like_dom_sf"/>
</dbReference>
<keyword evidence="2" id="KW-1185">Reference proteome</keyword>
<dbReference type="SUPFAM" id="SSF54427">
    <property type="entry name" value="NTF2-like"/>
    <property type="match status" value="1"/>
</dbReference>
<dbReference type="Gene3D" id="3.10.450.50">
    <property type="match status" value="1"/>
</dbReference>
<sequence length="134" mass="13789">MLRPVRGPLIALILGTVGLSGCGGGLSDTEQVQTTVDAFGKATAAKDYQRLCDELLAPGLVDEVESSGLPCESALREGLGDVQAPTLTIGAIKVDGDKATAEVNSAAQGQPPSRDTLQLTRVNDAWRIASLAGE</sequence>
<gene>
    <name evidence="1" type="ORF">C8N24_0438</name>
</gene>
<dbReference type="Proteomes" id="UP000278962">
    <property type="component" value="Unassembled WGS sequence"/>
</dbReference>
<evidence type="ECO:0008006" key="3">
    <source>
        <dbReference type="Google" id="ProtNLM"/>
    </source>
</evidence>
<accession>A0A660L8C3</accession>
<organism evidence="1 2">
    <name type="scientific">Solirubrobacter pauli</name>
    <dbReference type="NCBI Taxonomy" id="166793"/>
    <lineage>
        <taxon>Bacteria</taxon>
        <taxon>Bacillati</taxon>
        <taxon>Actinomycetota</taxon>
        <taxon>Thermoleophilia</taxon>
        <taxon>Solirubrobacterales</taxon>
        <taxon>Solirubrobacteraceae</taxon>
        <taxon>Solirubrobacter</taxon>
    </lineage>
</organism>
<reference evidence="1 2" key="1">
    <citation type="submission" date="2018-10" db="EMBL/GenBank/DDBJ databases">
        <title>Genomic Encyclopedia of Archaeal and Bacterial Type Strains, Phase II (KMG-II): from individual species to whole genera.</title>
        <authorList>
            <person name="Goeker M."/>
        </authorList>
    </citation>
    <scope>NUCLEOTIDE SEQUENCE [LARGE SCALE GENOMIC DNA]</scope>
    <source>
        <strain evidence="1 2">DSM 14954</strain>
    </source>
</reference>
<dbReference type="PROSITE" id="PS51257">
    <property type="entry name" value="PROKAR_LIPOPROTEIN"/>
    <property type="match status" value="1"/>
</dbReference>
<protein>
    <recommendedName>
        <fullName evidence="3">Lumazine-binding protein</fullName>
    </recommendedName>
</protein>
<evidence type="ECO:0000313" key="1">
    <source>
        <dbReference type="EMBL" id="RKQ90626.1"/>
    </source>
</evidence>
<dbReference type="EMBL" id="RBIL01000001">
    <property type="protein sequence ID" value="RKQ90626.1"/>
    <property type="molecule type" value="Genomic_DNA"/>
</dbReference>
<proteinExistence type="predicted"/>
<name>A0A660L8C3_9ACTN</name>
<dbReference type="AlphaFoldDB" id="A0A660L8C3"/>